<dbReference type="FunFam" id="3.40.50.720:FF:000031">
    <property type="entry name" value="Glutamyl-tRNA reductase"/>
    <property type="match status" value="1"/>
</dbReference>
<dbReference type="GO" id="GO:0019353">
    <property type="term" value="P:protoporphyrinogen IX biosynthetic process from glutamate"/>
    <property type="evidence" value="ECO:0007669"/>
    <property type="project" value="TreeGrafter"/>
</dbReference>
<evidence type="ECO:0000256" key="11">
    <source>
        <dbReference type="PIRSR" id="PIRSR000445-3"/>
    </source>
</evidence>
<keyword evidence="6 8" id="KW-0627">Porphyrin biosynthesis</keyword>
<dbReference type="NCBIfam" id="TIGR01035">
    <property type="entry name" value="hemA"/>
    <property type="match status" value="1"/>
</dbReference>
<evidence type="ECO:0000256" key="2">
    <source>
        <dbReference type="ARBA" id="ARBA00005916"/>
    </source>
</evidence>
<feature type="binding site" evidence="8 10">
    <location>
        <position position="154"/>
    </location>
    <ligand>
        <name>substrate</name>
    </ligand>
</feature>
<proteinExistence type="inferred from homology"/>
<dbReference type="SUPFAM" id="SSF69742">
    <property type="entry name" value="Glutamyl tRNA-reductase catalytic, N-terminal domain"/>
    <property type="match status" value="1"/>
</dbReference>
<feature type="binding site" evidence="8 10">
    <location>
        <begin position="44"/>
        <end position="47"/>
    </location>
    <ligand>
        <name>substrate</name>
    </ligand>
</feature>
<evidence type="ECO:0000256" key="8">
    <source>
        <dbReference type="HAMAP-Rule" id="MF_00087"/>
    </source>
</evidence>
<dbReference type="InterPro" id="IPR036343">
    <property type="entry name" value="GluRdtase_N_sf"/>
</dbReference>
<comment type="subunit">
    <text evidence="8">Homodimer.</text>
</comment>
<evidence type="ECO:0000256" key="13">
    <source>
        <dbReference type="RuleBase" id="RU000584"/>
    </source>
</evidence>
<dbReference type="HAMAP" id="MF_00087">
    <property type="entry name" value="Glu_tRNA_reductase"/>
    <property type="match status" value="1"/>
</dbReference>
<evidence type="ECO:0000259" key="14">
    <source>
        <dbReference type="Pfam" id="PF00745"/>
    </source>
</evidence>
<dbReference type="Pfam" id="PF05201">
    <property type="entry name" value="GlutR_N"/>
    <property type="match status" value="1"/>
</dbReference>
<evidence type="ECO:0000256" key="12">
    <source>
        <dbReference type="PIRSR" id="PIRSR000445-4"/>
    </source>
</evidence>
<evidence type="ECO:0000256" key="6">
    <source>
        <dbReference type="ARBA" id="ARBA00023244"/>
    </source>
</evidence>
<evidence type="ECO:0000256" key="9">
    <source>
        <dbReference type="PIRSR" id="PIRSR000445-1"/>
    </source>
</evidence>
<comment type="function">
    <text evidence="8">Catalyzes the NADPH-dependent reduction of glutamyl-tRNA(Glu) to glutamate 1-semialdehyde (GSA).</text>
</comment>
<organism evidence="17 18">
    <name type="scientific">Psychrobacter aquaticus CMS 56</name>
    <dbReference type="NCBI Taxonomy" id="1354303"/>
    <lineage>
        <taxon>Bacteria</taxon>
        <taxon>Pseudomonadati</taxon>
        <taxon>Pseudomonadota</taxon>
        <taxon>Gammaproteobacteria</taxon>
        <taxon>Moraxellales</taxon>
        <taxon>Moraxellaceae</taxon>
        <taxon>Psychrobacter</taxon>
    </lineage>
</organism>
<dbReference type="InterPro" id="IPR000343">
    <property type="entry name" value="4pyrrol_synth_GluRdtase"/>
</dbReference>
<gene>
    <name evidence="8" type="primary">hemA</name>
    <name evidence="17" type="ORF">M917_1344</name>
</gene>
<feature type="domain" description="Quinate/shikimate 5-dehydrogenase/glutamyl-tRNA reductase" evidence="15">
    <location>
        <begin position="206"/>
        <end position="345"/>
    </location>
</feature>
<evidence type="ECO:0000259" key="16">
    <source>
        <dbReference type="Pfam" id="PF05201"/>
    </source>
</evidence>
<dbReference type="SUPFAM" id="SSF69075">
    <property type="entry name" value="Glutamyl tRNA-reductase dimerization domain"/>
    <property type="match status" value="1"/>
</dbReference>
<dbReference type="EMBL" id="AUSW01000025">
    <property type="protein sequence ID" value="ERL55607.1"/>
    <property type="molecule type" value="Genomic_DNA"/>
</dbReference>
<evidence type="ECO:0000313" key="18">
    <source>
        <dbReference type="Proteomes" id="UP000016761"/>
    </source>
</evidence>
<evidence type="ECO:0000313" key="17">
    <source>
        <dbReference type="EMBL" id="ERL55607.1"/>
    </source>
</evidence>
<name>U4T384_9GAMM</name>
<comment type="pathway">
    <text evidence="1 8 13">Porphyrin-containing compound metabolism; protoporphyrin-IX biosynthesis; 5-aminolevulinate from L-glutamyl-tRNA(Glu): step 1/2.</text>
</comment>
<comment type="domain">
    <text evidence="8">Possesses an unusual extended V-shaped dimeric structure with each monomer consisting of three distinct domains arranged along a curved 'spinal' alpha-helix. The N-terminal catalytic domain specifically recognizes the glutamate moiety of the substrate. The second domain is the NADPH-binding domain, and the third C-terminal domain is responsible for dimerization.</text>
</comment>
<dbReference type="Pfam" id="PF00745">
    <property type="entry name" value="GlutR_dimer"/>
    <property type="match status" value="1"/>
</dbReference>
<dbReference type="InterPro" id="IPR036453">
    <property type="entry name" value="GluRdtase_dimer_dom_sf"/>
</dbReference>
<protein>
    <recommendedName>
        <fullName evidence="3 8">Glutamyl-tRNA reductase</fullName>
        <shortName evidence="8">GluTR</shortName>
        <ecNumber evidence="3 8">1.2.1.70</ecNumber>
    </recommendedName>
</protein>
<comment type="catalytic activity">
    <reaction evidence="7 8 13">
        <text>(S)-4-amino-5-oxopentanoate + tRNA(Glu) + NADP(+) = L-glutamyl-tRNA(Glu) + NADPH + H(+)</text>
        <dbReference type="Rhea" id="RHEA:12344"/>
        <dbReference type="Rhea" id="RHEA-COMP:9663"/>
        <dbReference type="Rhea" id="RHEA-COMP:9680"/>
        <dbReference type="ChEBI" id="CHEBI:15378"/>
        <dbReference type="ChEBI" id="CHEBI:57501"/>
        <dbReference type="ChEBI" id="CHEBI:57783"/>
        <dbReference type="ChEBI" id="CHEBI:58349"/>
        <dbReference type="ChEBI" id="CHEBI:78442"/>
        <dbReference type="ChEBI" id="CHEBI:78520"/>
        <dbReference type="EC" id="1.2.1.70"/>
    </reaction>
</comment>
<dbReference type="AlphaFoldDB" id="U4T384"/>
<accession>U4T384</accession>
<dbReference type="Pfam" id="PF01488">
    <property type="entry name" value="Shikimate_DH"/>
    <property type="match status" value="1"/>
</dbReference>
<feature type="active site" description="Nucleophile" evidence="8 9">
    <location>
        <position position="45"/>
    </location>
</feature>
<dbReference type="EC" id="1.2.1.70" evidence="3 8"/>
<dbReference type="PATRIC" id="fig|1354303.4.peg.1326"/>
<dbReference type="InterPro" id="IPR015895">
    <property type="entry name" value="4pyrrol_synth_GluRdtase_N"/>
</dbReference>
<keyword evidence="4 8" id="KW-0521">NADP</keyword>
<dbReference type="InterPro" id="IPR036291">
    <property type="entry name" value="NAD(P)-bd_dom_sf"/>
</dbReference>
<dbReference type="GO" id="GO:0050661">
    <property type="term" value="F:NADP binding"/>
    <property type="evidence" value="ECO:0007669"/>
    <property type="project" value="InterPro"/>
</dbReference>
<comment type="caution">
    <text evidence="17">The sequence shown here is derived from an EMBL/GenBank/DDBJ whole genome shotgun (WGS) entry which is preliminary data.</text>
</comment>
<feature type="site" description="Important for activity" evidence="8 12">
    <location>
        <position position="133"/>
    </location>
</feature>
<keyword evidence="18" id="KW-1185">Reference proteome</keyword>
<evidence type="ECO:0000256" key="5">
    <source>
        <dbReference type="ARBA" id="ARBA00023002"/>
    </source>
</evidence>
<reference evidence="17 18" key="1">
    <citation type="journal article" date="2013" name="Genome Announc.">
        <title>Draft Genome Sequence of Psychrobacter aquaticus Strain CMS 56T, Isolated from a Cyanobacterial Mat Sample Collected from Water Bodies in the McMurdo Dry Valley Region of Antarctica.</title>
        <authorList>
            <person name="Reddy G.S."/>
            <person name="Ara S."/>
            <person name="Singh A."/>
            <person name="Kumar Pinnaka A."/>
            <person name="Shivaji S."/>
        </authorList>
    </citation>
    <scope>NUCLEOTIDE SEQUENCE [LARGE SCALE GENOMIC DNA]</scope>
    <source>
        <strain evidence="17 18">CMS 56</strain>
    </source>
</reference>
<comment type="similarity">
    <text evidence="2 8 13">Belongs to the glutamyl-tRNA reductase family.</text>
</comment>
<dbReference type="InterPro" id="IPR006151">
    <property type="entry name" value="Shikm_DH/Glu-tRNA_Rdtase"/>
</dbReference>
<feature type="binding site" evidence="8 11">
    <location>
        <begin position="223"/>
        <end position="228"/>
    </location>
    <ligand>
        <name>NADP(+)</name>
        <dbReference type="ChEBI" id="CHEBI:58349"/>
    </ligand>
</feature>
<comment type="miscellaneous">
    <text evidence="8">During catalysis, the active site Cys acts as a nucleophile attacking the alpha-carbonyl group of tRNA-bound glutamate with the formation of a thioester intermediate between enzyme and glutamate, and the concomitant release of tRNA(Glu). The thioester intermediate is finally reduced by direct hydride transfer from NADPH, to form the product GSA.</text>
</comment>
<dbReference type="eggNOG" id="COG0373">
    <property type="taxonomic scope" value="Bacteria"/>
</dbReference>
<dbReference type="STRING" id="1354303.M917_1344"/>
<feature type="binding site" evidence="8 10">
    <location>
        <begin position="148"/>
        <end position="150"/>
    </location>
    <ligand>
        <name>substrate</name>
    </ligand>
</feature>
<feature type="domain" description="Glutamyl-tRNA reductase N-terminal" evidence="16">
    <location>
        <begin position="3"/>
        <end position="190"/>
    </location>
</feature>
<evidence type="ECO:0000256" key="10">
    <source>
        <dbReference type="PIRSR" id="PIRSR000445-2"/>
    </source>
</evidence>
<feature type="binding site" evidence="8 10">
    <location>
        <position position="143"/>
    </location>
    <ligand>
        <name>substrate</name>
    </ligand>
</feature>
<evidence type="ECO:0000256" key="7">
    <source>
        <dbReference type="ARBA" id="ARBA00047464"/>
    </source>
</evidence>
<evidence type="ECO:0000256" key="1">
    <source>
        <dbReference type="ARBA" id="ARBA00005059"/>
    </source>
</evidence>
<dbReference type="Gene3D" id="3.30.460.30">
    <property type="entry name" value="Glutamyl-tRNA reductase, N-terminal domain"/>
    <property type="match status" value="1"/>
</dbReference>
<dbReference type="Proteomes" id="UP000016761">
    <property type="component" value="Unassembled WGS sequence"/>
</dbReference>
<keyword evidence="5 8" id="KW-0560">Oxidoreductase</keyword>
<evidence type="ECO:0000259" key="15">
    <source>
        <dbReference type="Pfam" id="PF01488"/>
    </source>
</evidence>
<evidence type="ECO:0000256" key="3">
    <source>
        <dbReference type="ARBA" id="ARBA00012970"/>
    </source>
</evidence>
<dbReference type="SUPFAM" id="SSF51735">
    <property type="entry name" value="NAD(P)-binding Rossmann-fold domains"/>
    <property type="match status" value="1"/>
</dbReference>
<feature type="domain" description="Tetrapyrrole biosynthesis glutamyl-tRNA reductase dimerisation" evidence="14">
    <location>
        <begin position="360"/>
        <end position="449"/>
    </location>
</feature>
<dbReference type="PIRSF" id="PIRSF000445">
    <property type="entry name" value="4pyrrol_synth_GluRdtase"/>
    <property type="match status" value="1"/>
</dbReference>
<dbReference type="GO" id="GO:0008883">
    <property type="term" value="F:glutamyl-tRNA reductase activity"/>
    <property type="evidence" value="ECO:0007669"/>
    <property type="project" value="UniProtKB-UniRule"/>
</dbReference>
<dbReference type="PANTHER" id="PTHR43013">
    <property type="entry name" value="GLUTAMYL-TRNA REDUCTASE"/>
    <property type="match status" value="1"/>
</dbReference>
<evidence type="ECO:0000256" key="4">
    <source>
        <dbReference type="ARBA" id="ARBA00022857"/>
    </source>
</evidence>
<dbReference type="InterPro" id="IPR015896">
    <property type="entry name" value="4pyrrol_synth_GluRdtase_dimer"/>
</dbReference>
<dbReference type="Gene3D" id="3.40.50.720">
    <property type="entry name" value="NAD(P)-binding Rossmann-like Domain"/>
    <property type="match status" value="1"/>
</dbReference>
<dbReference type="CDD" id="cd05213">
    <property type="entry name" value="NAD_bind_Glutamyl_tRNA_reduct"/>
    <property type="match status" value="1"/>
</dbReference>
<dbReference type="PANTHER" id="PTHR43013:SF1">
    <property type="entry name" value="GLUTAMYL-TRNA REDUCTASE"/>
    <property type="match status" value="1"/>
</dbReference>
<dbReference type="UniPathway" id="UPA00251">
    <property type="reaction ID" value="UER00316"/>
</dbReference>
<sequence>MVIGVNHKTAPVALRERLALVGDDVNVALKQLEAFTDGCVIVSTCNRTEIYALVPQNLTLQNPESPSRETQGAETAAQAVTNPTFSSSANISSAVISAHIVKIKTWLANFKQLPLTEIDSYLYVHRDTHALTHWLRVAAGLDSMILGEPQILGQIKRSVHLAQDQKALSNQLGWIVDQVFAAAKRVRNETKVGAQAVSLSFAAAKLVTQIFDDLPSRTLLVVAAGEMNRLVATHIAGLGVGRVIICNRNPERAEALAAELRHPDRRVEVRTLQDLPHILAEADIVSSCSGSMDMLIDKNMTLQALKRRRYQPMLMIDLAVPRDIDANISRIDDVYLYSVDDLQHVIAGNIEQRRQAAVDAELLVSQLVVEIDRRFRVRQVGKDIQQYRVRTHDQVDKLLHESIAKLQQEDVNPEDILLELSHRLTQTLTHAPSKLMRKAAREGDSDLLDFVVSGLQDAHRGR</sequence>